<evidence type="ECO:0000256" key="1">
    <source>
        <dbReference type="SAM" id="Phobius"/>
    </source>
</evidence>
<reference evidence="2 3" key="1">
    <citation type="submission" date="2018-06" db="EMBL/GenBank/DDBJ databases">
        <title>Genomic Encyclopedia of Archaeal and Bacterial Type Strains, Phase II (KMG-II): from individual species to whole genera.</title>
        <authorList>
            <person name="Goeker M."/>
        </authorList>
    </citation>
    <scope>NUCLEOTIDE SEQUENCE [LARGE SCALE GENOMIC DNA]</scope>
    <source>
        <strain evidence="2 3">DSM 29821</strain>
    </source>
</reference>
<keyword evidence="3" id="KW-1185">Reference proteome</keyword>
<dbReference type="InterPro" id="IPR025982">
    <property type="entry name" value="SieB"/>
</dbReference>
<dbReference type="RefSeq" id="WP_111594401.1">
    <property type="nucleotide sequence ID" value="NZ_QLMA01000008.1"/>
</dbReference>
<dbReference type="Proteomes" id="UP000249819">
    <property type="component" value="Unassembled WGS sequence"/>
</dbReference>
<evidence type="ECO:0000313" key="2">
    <source>
        <dbReference type="EMBL" id="RAJ76685.1"/>
    </source>
</evidence>
<evidence type="ECO:0000313" key="3">
    <source>
        <dbReference type="Proteomes" id="UP000249819"/>
    </source>
</evidence>
<keyword evidence="1" id="KW-0812">Transmembrane</keyword>
<proteinExistence type="predicted"/>
<dbReference type="EMBL" id="QLMA01000008">
    <property type="protein sequence ID" value="RAJ76685.1"/>
    <property type="molecule type" value="Genomic_DNA"/>
</dbReference>
<keyword evidence="1" id="KW-1133">Transmembrane helix</keyword>
<feature type="transmembrane region" description="Helical" evidence="1">
    <location>
        <begin position="14"/>
        <end position="32"/>
    </location>
</feature>
<keyword evidence="1" id="KW-0472">Membrane</keyword>
<dbReference type="OrthoDB" id="1347838at2"/>
<dbReference type="AlphaFoldDB" id="A0A327VMV3"/>
<sequence>MDKILEKLFDIQKVPTKIIFVICLCSAVLLFVPSNFLTKLNLSVFLSDYGKYIGITFIITLSLLVISTLNSFFKYIKNLISKRRFKKEILVELVNLNSNEKALIREFFIQDKFAIQIPIYDDTMIGLLNKGIIYQASNIGPVDLRGAVFNYSLNALVRRNLSNHLLELPSEPTDAQRNAIIAARPQWAMDQESMNRRWRNNTWS</sequence>
<accession>A0A327VMV3</accession>
<protein>
    <submittedName>
        <fullName evidence="2">Superinfection exclusion protein B</fullName>
    </submittedName>
</protein>
<name>A0A327VMV3_9BACT</name>
<comment type="caution">
    <text evidence="2">The sequence shown here is derived from an EMBL/GenBank/DDBJ whole genome shotgun (WGS) entry which is preliminary data.</text>
</comment>
<gene>
    <name evidence="2" type="ORF">CLV59_108205</name>
</gene>
<dbReference type="Pfam" id="PF14163">
    <property type="entry name" value="SieB"/>
    <property type="match status" value="1"/>
</dbReference>
<organism evidence="2 3">
    <name type="scientific">Chitinophaga dinghuensis</name>
    <dbReference type="NCBI Taxonomy" id="1539050"/>
    <lineage>
        <taxon>Bacteria</taxon>
        <taxon>Pseudomonadati</taxon>
        <taxon>Bacteroidota</taxon>
        <taxon>Chitinophagia</taxon>
        <taxon>Chitinophagales</taxon>
        <taxon>Chitinophagaceae</taxon>
        <taxon>Chitinophaga</taxon>
    </lineage>
</organism>
<feature type="transmembrane region" description="Helical" evidence="1">
    <location>
        <begin position="52"/>
        <end position="76"/>
    </location>
</feature>